<name>A0A2T0W6J1_9LACT</name>
<evidence type="ECO:0000256" key="3">
    <source>
        <dbReference type="ARBA" id="ARBA00029440"/>
    </source>
</evidence>
<comment type="similarity">
    <text evidence="1">Belongs to the prephenate/arogenate dehydrogenase family.</text>
</comment>
<dbReference type="InterPro" id="IPR046826">
    <property type="entry name" value="PDH_N"/>
</dbReference>
<dbReference type="InterPro" id="IPR050812">
    <property type="entry name" value="Preph/Arog_dehydrog"/>
</dbReference>
<dbReference type="SUPFAM" id="SSF48179">
    <property type="entry name" value="6-phosphogluconate dehydrogenase C-terminal domain-like"/>
    <property type="match status" value="1"/>
</dbReference>
<dbReference type="GO" id="GO:0008977">
    <property type="term" value="F:prephenate dehydrogenase (NAD+) activity"/>
    <property type="evidence" value="ECO:0007669"/>
    <property type="project" value="InterPro"/>
</dbReference>
<feature type="domain" description="Prephenate/arogenate dehydrogenase" evidence="4">
    <location>
        <begin position="1"/>
        <end position="278"/>
    </location>
</feature>
<proteinExistence type="inferred from homology"/>
<organism evidence="5 6">
    <name type="scientific">Alkalibacterium olivapovliticus</name>
    <dbReference type="NCBI Taxonomy" id="99907"/>
    <lineage>
        <taxon>Bacteria</taxon>
        <taxon>Bacillati</taxon>
        <taxon>Bacillota</taxon>
        <taxon>Bacilli</taxon>
        <taxon>Lactobacillales</taxon>
        <taxon>Carnobacteriaceae</taxon>
        <taxon>Alkalibacterium</taxon>
    </lineage>
</organism>
<dbReference type="InterPro" id="IPR036291">
    <property type="entry name" value="NAD(P)-bd_dom_sf"/>
</dbReference>
<evidence type="ECO:0000256" key="2">
    <source>
        <dbReference type="ARBA" id="ARBA00023002"/>
    </source>
</evidence>
<evidence type="ECO:0000313" key="5">
    <source>
        <dbReference type="EMBL" id="PRY82309.1"/>
    </source>
</evidence>
<dbReference type="OrthoDB" id="9802008at2"/>
<dbReference type="Gene3D" id="3.40.50.720">
    <property type="entry name" value="NAD(P)-binding Rossmann-like Domain"/>
    <property type="match status" value="1"/>
</dbReference>
<protein>
    <submittedName>
        <fullName evidence="5">Prephenate dehydrogenase</fullName>
    </submittedName>
</protein>
<dbReference type="PANTHER" id="PTHR21363:SF0">
    <property type="entry name" value="PREPHENATE DEHYDROGENASE [NADP(+)]"/>
    <property type="match status" value="1"/>
</dbReference>
<dbReference type="PANTHER" id="PTHR21363">
    <property type="entry name" value="PREPHENATE DEHYDROGENASE"/>
    <property type="match status" value="1"/>
</dbReference>
<dbReference type="RefSeq" id="WP_106193733.1">
    <property type="nucleotide sequence ID" value="NZ_PVTO01000013.1"/>
</dbReference>
<evidence type="ECO:0000313" key="6">
    <source>
        <dbReference type="Proteomes" id="UP000238205"/>
    </source>
</evidence>
<dbReference type="Pfam" id="PF20463">
    <property type="entry name" value="PDH_C"/>
    <property type="match status" value="1"/>
</dbReference>
<gene>
    <name evidence="5" type="ORF">CLV38_11346</name>
</gene>
<dbReference type="InterPro" id="IPR008927">
    <property type="entry name" value="6-PGluconate_DH-like_C_sf"/>
</dbReference>
<evidence type="ECO:0000259" key="4">
    <source>
        <dbReference type="PROSITE" id="PS51176"/>
    </source>
</evidence>
<dbReference type="AlphaFoldDB" id="A0A2T0W6J1"/>
<dbReference type="Gene3D" id="1.10.3660.10">
    <property type="entry name" value="6-phosphogluconate dehydrogenase C-terminal like domain"/>
    <property type="match status" value="1"/>
</dbReference>
<comment type="caution">
    <text evidence="5">The sequence shown here is derived from an EMBL/GenBank/DDBJ whole genome shotgun (WGS) entry which is preliminary data.</text>
</comment>
<evidence type="ECO:0000256" key="1">
    <source>
        <dbReference type="ARBA" id="ARBA00007964"/>
    </source>
</evidence>
<dbReference type="EMBL" id="PVTO01000013">
    <property type="protein sequence ID" value="PRY82309.1"/>
    <property type="molecule type" value="Genomic_DNA"/>
</dbReference>
<comment type="pathway">
    <text evidence="3">Amino-acid biosynthesis.</text>
</comment>
<dbReference type="GO" id="GO:0004665">
    <property type="term" value="F:prephenate dehydrogenase (NADP+) activity"/>
    <property type="evidence" value="ECO:0007669"/>
    <property type="project" value="InterPro"/>
</dbReference>
<dbReference type="InterPro" id="IPR003099">
    <property type="entry name" value="Prephen_DH"/>
</dbReference>
<dbReference type="Pfam" id="PF02153">
    <property type="entry name" value="PDH_N"/>
    <property type="match status" value="1"/>
</dbReference>
<sequence length="278" mass="30877">MTLVIIGLGAIGGSFAMSLMKKGYDRIIGVDIDKQTIELALNKGFIHEGTTLPDEVLAEADMILLTLYPGQIASFVQEHRNHFKPGAVLTDVTGVKTAIISNVEQILPDHVDFIFAHPMRGSEKKGIAGADESKFIQANALITPISINKEENIKKVEQLYTDAGFDTVTRVTPEQHDEQIAYVSQLMHVLSVSVVNSTQASDDTLLFAGNSFKELTRIADINESLWGELFLYNKDALLSSIEAFEAELNTFKQALQDEDDVSLKTFLINARNQRRDWY</sequence>
<dbReference type="PROSITE" id="PS51176">
    <property type="entry name" value="PDH_ADH"/>
    <property type="match status" value="1"/>
</dbReference>
<keyword evidence="2" id="KW-0560">Oxidoreductase</keyword>
<keyword evidence="6" id="KW-1185">Reference proteome</keyword>
<dbReference type="SUPFAM" id="SSF51735">
    <property type="entry name" value="NAD(P)-binding Rossmann-fold domains"/>
    <property type="match status" value="1"/>
</dbReference>
<dbReference type="Proteomes" id="UP000238205">
    <property type="component" value="Unassembled WGS sequence"/>
</dbReference>
<dbReference type="GO" id="GO:0070403">
    <property type="term" value="F:NAD+ binding"/>
    <property type="evidence" value="ECO:0007669"/>
    <property type="project" value="InterPro"/>
</dbReference>
<dbReference type="GO" id="GO:0006571">
    <property type="term" value="P:tyrosine biosynthetic process"/>
    <property type="evidence" value="ECO:0007669"/>
    <property type="project" value="InterPro"/>
</dbReference>
<accession>A0A2T0W6J1</accession>
<reference evidence="5 6" key="1">
    <citation type="submission" date="2018-03" db="EMBL/GenBank/DDBJ databases">
        <title>Genomic Encyclopedia of Archaeal and Bacterial Type Strains, Phase II (KMG-II): from individual species to whole genera.</title>
        <authorList>
            <person name="Goeker M."/>
        </authorList>
    </citation>
    <scope>NUCLEOTIDE SEQUENCE [LARGE SCALE GENOMIC DNA]</scope>
    <source>
        <strain evidence="5 6">DSM 13175</strain>
    </source>
</reference>
<dbReference type="InterPro" id="IPR046825">
    <property type="entry name" value="PDH_C"/>
</dbReference>